<evidence type="ECO:0000256" key="2">
    <source>
        <dbReference type="ARBA" id="ARBA00022829"/>
    </source>
</evidence>
<keyword evidence="8" id="KW-1185">Reference proteome</keyword>
<dbReference type="Gene3D" id="3.90.1530.30">
    <property type="match status" value="1"/>
</dbReference>
<dbReference type="FunFam" id="1.10.10.2830:FF:000001">
    <property type="entry name" value="Chromosome partitioning protein ParB"/>
    <property type="match status" value="1"/>
</dbReference>
<feature type="domain" description="ParB-like N-terminal" evidence="6">
    <location>
        <begin position="35"/>
        <end position="127"/>
    </location>
</feature>
<keyword evidence="3" id="KW-0238">DNA-binding</keyword>
<evidence type="ECO:0000313" key="8">
    <source>
        <dbReference type="Proteomes" id="UP000253941"/>
    </source>
</evidence>
<dbReference type="InterPro" id="IPR003115">
    <property type="entry name" value="ParB_N"/>
</dbReference>
<dbReference type="CDD" id="cd16393">
    <property type="entry name" value="SPO0J_N"/>
    <property type="match status" value="1"/>
</dbReference>
<dbReference type="SUPFAM" id="SSF110849">
    <property type="entry name" value="ParB/Sulfiredoxin"/>
    <property type="match status" value="1"/>
</dbReference>
<dbReference type="InterPro" id="IPR004437">
    <property type="entry name" value="ParB/RepB/Spo0J"/>
</dbReference>
<evidence type="ECO:0000313" key="7">
    <source>
        <dbReference type="EMBL" id="RDD63255.1"/>
    </source>
</evidence>
<comment type="caution">
    <text evidence="7">The sequence shown here is derived from an EMBL/GenBank/DDBJ whole genome shotgun (WGS) entry which is preliminary data.</text>
</comment>
<dbReference type="GO" id="GO:0003677">
    <property type="term" value="F:DNA binding"/>
    <property type="evidence" value="ECO:0007669"/>
    <property type="project" value="UniProtKB-KW"/>
</dbReference>
<accession>A0A369TFU6</accession>
<evidence type="ECO:0000256" key="3">
    <source>
        <dbReference type="ARBA" id="ARBA00023125"/>
    </source>
</evidence>
<evidence type="ECO:0000256" key="5">
    <source>
        <dbReference type="SAM" id="MobiDB-lite"/>
    </source>
</evidence>
<dbReference type="NCBIfam" id="TIGR00180">
    <property type="entry name" value="parB_part"/>
    <property type="match status" value="1"/>
</dbReference>
<evidence type="ECO:0000256" key="1">
    <source>
        <dbReference type="ARBA" id="ARBA00006295"/>
    </source>
</evidence>
<comment type="similarity">
    <text evidence="1">Belongs to the ParB family.</text>
</comment>
<dbReference type="InterPro" id="IPR050336">
    <property type="entry name" value="Chromosome_partition/occlusion"/>
</dbReference>
<dbReference type="Gene3D" id="1.10.10.2830">
    <property type="match status" value="1"/>
</dbReference>
<dbReference type="GO" id="GO:0007059">
    <property type="term" value="P:chromosome segregation"/>
    <property type="evidence" value="ECO:0007669"/>
    <property type="project" value="UniProtKB-KW"/>
</dbReference>
<dbReference type="EMBL" id="QPMH01000002">
    <property type="protein sequence ID" value="RDD63255.1"/>
    <property type="molecule type" value="Genomic_DNA"/>
</dbReference>
<protein>
    <submittedName>
        <fullName evidence="7">ParB/RepB/Spo0J family partition protein</fullName>
    </submittedName>
</protein>
<dbReference type="SMART" id="SM00470">
    <property type="entry name" value="ParB"/>
    <property type="match status" value="1"/>
</dbReference>
<evidence type="ECO:0000256" key="4">
    <source>
        <dbReference type="ARBA" id="ARBA00025472"/>
    </source>
</evidence>
<dbReference type="PANTHER" id="PTHR33375:SF1">
    <property type="entry name" value="CHROMOSOME-PARTITIONING PROTEIN PARB-RELATED"/>
    <property type="match status" value="1"/>
</dbReference>
<evidence type="ECO:0000259" key="6">
    <source>
        <dbReference type="SMART" id="SM00470"/>
    </source>
</evidence>
<proteinExistence type="inferred from homology"/>
<dbReference type="AlphaFoldDB" id="A0A369TFU6"/>
<dbReference type="GO" id="GO:0045881">
    <property type="term" value="P:positive regulation of sporulation resulting in formation of a cellular spore"/>
    <property type="evidence" value="ECO:0007669"/>
    <property type="project" value="TreeGrafter"/>
</dbReference>
<dbReference type="RefSeq" id="WP_114580511.1">
    <property type="nucleotide sequence ID" value="NZ_QPMH01000002.1"/>
</dbReference>
<dbReference type="FunFam" id="3.90.1530.30:FF:000001">
    <property type="entry name" value="Chromosome partitioning protein ParB"/>
    <property type="match status" value="1"/>
</dbReference>
<dbReference type="Proteomes" id="UP000253941">
    <property type="component" value="Unassembled WGS sequence"/>
</dbReference>
<feature type="region of interest" description="Disordered" evidence="5">
    <location>
        <begin position="226"/>
        <end position="261"/>
    </location>
</feature>
<organism evidence="7 8">
    <name type="scientific">Ferruginivarius sediminum</name>
    <dbReference type="NCBI Taxonomy" id="2661937"/>
    <lineage>
        <taxon>Bacteria</taxon>
        <taxon>Pseudomonadati</taxon>
        <taxon>Pseudomonadota</taxon>
        <taxon>Alphaproteobacteria</taxon>
        <taxon>Rhodospirillales</taxon>
        <taxon>Rhodospirillaceae</taxon>
        <taxon>Ferruginivarius</taxon>
    </lineage>
</organism>
<name>A0A369TFU6_9PROT</name>
<gene>
    <name evidence="7" type="ORF">DRB17_02040</name>
</gene>
<sequence>MSENKRTNLGRGLAALLGDEDEEDYASLDRVRASRDVSITQLVANPFQPRREFDEDALDALAESIRANGLLQPILVRRQPDDPNMYEIIAGERRWRAAQRAQLHEVPVVVRELTDRESLEIAIVENVQRQDLNPLEESEGYQRLIDEFQHTQEDLARVVGKSRSHIANMLRLLQLPDSVKRLVQTGAISAGHARALLSVEDVEKVAREVAEKGLSVRATERLAQKVKKAANGGVESGQGGPTKGRGGSSGGARPAEKDADTRALEDDLSGLLGLKVEIDFEGASGTLKIHYTTLEQLDDVLNRLNHVPDRPGAD</sequence>
<dbReference type="InterPro" id="IPR057240">
    <property type="entry name" value="ParB_dimer_C"/>
</dbReference>
<keyword evidence="2" id="KW-0159">Chromosome partition</keyword>
<reference evidence="7 8" key="1">
    <citation type="submission" date="2018-07" db="EMBL/GenBank/DDBJ databases">
        <title>Venubactetium sediminum gen. nov., sp. nov., isolated from a marine solar saltern.</title>
        <authorList>
            <person name="Wang S."/>
        </authorList>
    </citation>
    <scope>NUCLEOTIDE SEQUENCE [LARGE SCALE GENOMIC DNA]</scope>
    <source>
        <strain evidence="7 8">WD2A32</strain>
    </source>
</reference>
<dbReference type="Pfam" id="PF02195">
    <property type="entry name" value="ParB_N"/>
    <property type="match status" value="1"/>
</dbReference>
<dbReference type="Pfam" id="PF17762">
    <property type="entry name" value="HTH_ParB"/>
    <property type="match status" value="1"/>
</dbReference>
<dbReference type="Pfam" id="PF23552">
    <property type="entry name" value="ParB_C"/>
    <property type="match status" value="1"/>
</dbReference>
<feature type="compositionally biased region" description="Gly residues" evidence="5">
    <location>
        <begin position="234"/>
        <end position="250"/>
    </location>
</feature>
<dbReference type="GO" id="GO:0005694">
    <property type="term" value="C:chromosome"/>
    <property type="evidence" value="ECO:0007669"/>
    <property type="project" value="TreeGrafter"/>
</dbReference>
<dbReference type="InterPro" id="IPR041468">
    <property type="entry name" value="HTH_ParB/Spo0J"/>
</dbReference>
<comment type="function">
    <text evidence="4">Involved in chromosome partition. Localize to both poles of the predivisional cell following completion of DNA replication. Binds to the DNA origin of replication.</text>
</comment>
<dbReference type="InterPro" id="IPR036086">
    <property type="entry name" value="ParB/Sulfiredoxin_sf"/>
</dbReference>
<dbReference type="PANTHER" id="PTHR33375">
    <property type="entry name" value="CHROMOSOME-PARTITIONING PROTEIN PARB-RELATED"/>
    <property type="match status" value="1"/>
</dbReference>